<proteinExistence type="predicted"/>
<sequence>MSTESDYFDRLPMCPGCGRILGEPTRLDHEPTRRECRHCRLIFDAHEVFRH</sequence>
<dbReference type="Proteomes" id="UP000011511">
    <property type="component" value="Unassembled WGS sequence"/>
</dbReference>
<evidence type="ECO:0000313" key="1">
    <source>
        <dbReference type="EMBL" id="ELY85938.1"/>
    </source>
</evidence>
<organism evidence="1 2">
    <name type="scientific">Natrinema altunense (strain JCM 12890 / CGMCC 1.3731 / AJ2)</name>
    <dbReference type="NCBI Taxonomy" id="1227494"/>
    <lineage>
        <taxon>Archaea</taxon>
        <taxon>Methanobacteriati</taxon>
        <taxon>Methanobacteriota</taxon>
        <taxon>Stenosarchaea group</taxon>
        <taxon>Halobacteria</taxon>
        <taxon>Halobacteriales</taxon>
        <taxon>Natrialbaceae</taxon>
        <taxon>Natrinema</taxon>
    </lineage>
</organism>
<name>L9ZL93_NATA2</name>
<dbReference type="RefSeq" id="WP_007109685.1">
    <property type="nucleotide sequence ID" value="NZ_AOIK01000029.1"/>
</dbReference>
<dbReference type="EMBL" id="AOIK01000029">
    <property type="protein sequence ID" value="ELY85938.1"/>
    <property type="molecule type" value="Genomic_DNA"/>
</dbReference>
<dbReference type="PATRIC" id="fig|1227494.3.peg.2424"/>
<protein>
    <submittedName>
        <fullName evidence="1">Uncharacterized protein</fullName>
    </submittedName>
</protein>
<accession>L9ZL93</accession>
<comment type="caution">
    <text evidence="1">The sequence shown here is derived from an EMBL/GenBank/DDBJ whole genome shotgun (WGS) entry which is preliminary data.</text>
</comment>
<reference evidence="1 2" key="1">
    <citation type="journal article" date="2014" name="PLoS Genet.">
        <title>Phylogenetically driven sequencing of extremely halophilic archaea reveals strategies for static and dynamic osmo-response.</title>
        <authorList>
            <person name="Becker E.A."/>
            <person name="Seitzer P.M."/>
            <person name="Tritt A."/>
            <person name="Larsen D."/>
            <person name="Krusor M."/>
            <person name="Yao A.I."/>
            <person name="Wu D."/>
            <person name="Madern D."/>
            <person name="Eisen J.A."/>
            <person name="Darling A.E."/>
            <person name="Facciotti M.T."/>
        </authorList>
    </citation>
    <scope>NUCLEOTIDE SEQUENCE [LARGE SCALE GENOMIC DNA]</scope>
    <source>
        <strain evidence="1 2">JCM 12890</strain>
    </source>
</reference>
<evidence type="ECO:0000313" key="2">
    <source>
        <dbReference type="Proteomes" id="UP000011511"/>
    </source>
</evidence>
<dbReference type="AlphaFoldDB" id="L9ZL93"/>
<gene>
    <name evidence="1" type="ORF">C485_12073</name>
</gene>
<keyword evidence="2" id="KW-1185">Reference proteome</keyword>